<dbReference type="KEGG" id="snep:Enr13x_09250"/>
<sequence length="227" mass="25427">MESPRQVFTAACDSIASELSTCGFRYAKSGPHATKKLGDFTFQILFSSSFRNTAGELVKLWISGTVFSKRLKRWRADYPLLHGADYVAGGQLGNLTEETVFNDWNLADNDARNAVIANVNHSIANIALPYFAQFENLNTMIERVVITDVPSFTIDKVIDFLMCFSNAGTARMAAKNFLDRRPDLASNYRRDFARFAERGLDWRTPSGYASHLALASHLFEFGDVTEN</sequence>
<organism evidence="1 2">
    <name type="scientific">Stieleria neptunia</name>
    <dbReference type="NCBI Taxonomy" id="2527979"/>
    <lineage>
        <taxon>Bacteria</taxon>
        <taxon>Pseudomonadati</taxon>
        <taxon>Planctomycetota</taxon>
        <taxon>Planctomycetia</taxon>
        <taxon>Pirellulales</taxon>
        <taxon>Pirellulaceae</taxon>
        <taxon>Stieleria</taxon>
    </lineage>
</organism>
<dbReference type="AlphaFoldDB" id="A0A518HJQ8"/>
<reference evidence="1 2" key="1">
    <citation type="submission" date="2019-03" db="EMBL/GenBank/DDBJ databases">
        <title>Deep-cultivation of Planctomycetes and their phenomic and genomic characterization uncovers novel biology.</title>
        <authorList>
            <person name="Wiegand S."/>
            <person name="Jogler M."/>
            <person name="Boedeker C."/>
            <person name="Pinto D."/>
            <person name="Vollmers J."/>
            <person name="Rivas-Marin E."/>
            <person name="Kohn T."/>
            <person name="Peeters S.H."/>
            <person name="Heuer A."/>
            <person name="Rast P."/>
            <person name="Oberbeckmann S."/>
            <person name="Bunk B."/>
            <person name="Jeske O."/>
            <person name="Meyerdierks A."/>
            <person name="Storesund J.E."/>
            <person name="Kallscheuer N."/>
            <person name="Luecker S."/>
            <person name="Lage O.M."/>
            <person name="Pohl T."/>
            <person name="Merkel B.J."/>
            <person name="Hornburger P."/>
            <person name="Mueller R.-W."/>
            <person name="Bruemmer F."/>
            <person name="Labrenz M."/>
            <person name="Spormann A.M."/>
            <person name="Op den Camp H."/>
            <person name="Overmann J."/>
            <person name="Amann R."/>
            <person name="Jetten M.S.M."/>
            <person name="Mascher T."/>
            <person name="Medema M.H."/>
            <person name="Devos D.P."/>
            <person name="Kaster A.-K."/>
            <person name="Ovreas L."/>
            <person name="Rohde M."/>
            <person name="Galperin M.Y."/>
            <person name="Jogler C."/>
        </authorList>
    </citation>
    <scope>NUCLEOTIDE SEQUENCE [LARGE SCALE GENOMIC DNA]</scope>
    <source>
        <strain evidence="1 2">Enr13</strain>
    </source>
</reference>
<evidence type="ECO:0000313" key="2">
    <source>
        <dbReference type="Proteomes" id="UP000319004"/>
    </source>
</evidence>
<accession>A0A518HJQ8</accession>
<proteinExistence type="predicted"/>
<gene>
    <name evidence="1" type="ORF">Enr13x_09250</name>
</gene>
<protein>
    <recommendedName>
        <fullName evidence="3">DUF4304 domain-containing protein</fullName>
    </recommendedName>
</protein>
<evidence type="ECO:0008006" key="3">
    <source>
        <dbReference type="Google" id="ProtNLM"/>
    </source>
</evidence>
<dbReference type="Proteomes" id="UP000319004">
    <property type="component" value="Chromosome"/>
</dbReference>
<evidence type="ECO:0000313" key="1">
    <source>
        <dbReference type="EMBL" id="QDV41087.1"/>
    </source>
</evidence>
<keyword evidence="2" id="KW-1185">Reference proteome</keyword>
<dbReference type="EMBL" id="CP037423">
    <property type="protein sequence ID" value="QDV41087.1"/>
    <property type="molecule type" value="Genomic_DNA"/>
</dbReference>
<name>A0A518HJQ8_9BACT</name>
<dbReference type="OrthoDB" id="362084at2"/>